<protein>
    <submittedName>
        <fullName evidence="2">Uncharacterized protein</fullName>
    </submittedName>
</protein>
<feature type="region of interest" description="Disordered" evidence="1">
    <location>
        <begin position="1"/>
        <end position="24"/>
    </location>
</feature>
<reference evidence="2 3" key="1">
    <citation type="journal article" date="2016" name="Genome Announc.">
        <title>Complete Genome Sequence of Thiostrepton-Producing Streptomyces laurentii ATCC 31255.</title>
        <authorList>
            <person name="Doi K."/>
            <person name="Fujino Y."/>
            <person name="Nagayoshi Y."/>
            <person name="Ohshima T."/>
            <person name="Ogata S."/>
        </authorList>
    </citation>
    <scope>NUCLEOTIDE SEQUENCE [LARGE SCALE GENOMIC DNA]</scope>
    <source>
        <strain evidence="2 3">ATCC 31255</strain>
    </source>
</reference>
<feature type="region of interest" description="Disordered" evidence="1">
    <location>
        <begin position="51"/>
        <end position="70"/>
    </location>
</feature>
<evidence type="ECO:0000256" key="1">
    <source>
        <dbReference type="SAM" id="MobiDB-lite"/>
    </source>
</evidence>
<dbReference type="KEGG" id="slau:SLA_5398"/>
<evidence type="ECO:0000313" key="2">
    <source>
        <dbReference type="EMBL" id="BAU86276.1"/>
    </source>
</evidence>
<sequence>MCPYPLGEQSGGIARSEADTGETLRENPMFAYELHRMQHAELVRQADTHRLAREAARAARRTGRREPEGG</sequence>
<name>A0A160P5F5_STRLU</name>
<accession>A0A160P5F5</accession>
<proteinExistence type="predicted"/>
<evidence type="ECO:0000313" key="3">
    <source>
        <dbReference type="Proteomes" id="UP000217676"/>
    </source>
</evidence>
<keyword evidence="3" id="KW-1185">Reference proteome</keyword>
<dbReference type="AlphaFoldDB" id="A0A160P5F5"/>
<gene>
    <name evidence="2" type="ORF">SLA_5398</name>
</gene>
<organism evidence="2 3">
    <name type="scientific">Streptomyces laurentii</name>
    <dbReference type="NCBI Taxonomy" id="39478"/>
    <lineage>
        <taxon>Bacteria</taxon>
        <taxon>Bacillati</taxon>
        <taxon>Actinomycetota</taxon>
        <taxon>Actinomycetes</taxon>
        <taxon>Kitasatosporales</taxon>
        <taxon>Streptomycetaceae</taxon>
        <taxon>Streptomyces</taxon>
    </lineage>
</organism>
<dbReference type="EMBL" id="AP017424">
    <property type="protein sequence ID" value="BAU86276.1"/>
    <property type="molecule type" value="Genomic_DNA"/>
</dbReference>
<dbReference type="Proteomes" id="UP000217676">
    <property type="component" value="Chromosome"/>
</dbReference>